<gene>
    <name evidence="1" type="ORF">E2C01_028006</name>
</gene>
<sequence>MSVGEKNVFVPIIHSRLVFWDGGFVRILSRVLPRPASPRLPLQLLVSRVGWSSSSIDASKL</sequence>
<name>A0A5B7EK75_PORTR</name>
<reference evidence="1 2" key="1">
    <citation type="submission" date="2019-05" db="EMBL/GenBank/DDBJ databases">
        <title>Another draft genome of Portunus trituberculatus and its Hox gene families provides insights of decapod evolution.</title>
        <authorList>
            <person name="Jeong J.-H."/>
            <person name="Song I."/>
            <person name="Kim S."/>
            <person name="Choi T."/>
            <person name="Kim D."/>
            <person name="Ryu S."/>
            <person name="Kim W."/>
        </authorList>
    </citation>
    <scope>NUCLEOTIDE SEQUENCE [LARGE SCALE GENOMIC DNA]</scope>
    <source>
        <tissue evidence="1">Muscle</tissue>
    </source>
</reference>
<keyword evidence="2" id="KW-1185">Reference proteome</keyword>
<proteinExistence type="predicted"/>
<evidence type="ECO:0000313" key="2">
    <source>
        <dbReference type="Proteomes" id="UP000324222"/>
    </source>
</evidence>
<comment type="caution">
    <text evidence="1">The sequence shown here is derived from an EMBL/GenBank/DDBJ whole genome shotgun (WGS) entry which is preliminary data.</text>
</comment>
<dbReference type="Proteomes" id="UP000324222">
    <property type="component" value="Unassembled WGS sequence"/>
</dbReference>
<protein>
    <submittedName>
        <fullName evidence="1">Uncharacterized protein</fullName>
    </submittedName>
</protein>
<evidence type="ECO:0000313" key="1">
    <source>
        <dbReference type="EMBL" id="MPC34612.1"/>
    </source>
</evidence>
<dbReference type="EMBL" id="VSRR010003090">
    <property type="protein sequence ID" value="MPC34612.1"/>
    <property type="molecule type" value="Genomic_DNA"/>
</dbReference>
<organism evidence="1 2">
    <name type="scientific">Portunus trituberculatus</name>
    <name type="common">Swimming crab</name>
    <name type="synonym">Neptunus trituberculatus</name>
    <dbReference type="NCBI Taxonomy" id="210409"/>
    <lineage>
        <taxon>Eukaryota</taxon>
        <taxon>Metazoa</taxon>
        <taxon>Ecdysozoa</taxon>
        <taxon>Arthropoda</taxon>
        <taxon>Crustacea</taxon>
        <taxon>Multicrustacea</taxon>
        <taxon>Malacostraca</taxon>
        <taxon>Eumalacostraca</taxon>
        <taxon>Eucarida</taxon>
        <taxon>Decapoda</taxon>
        <taxon>Pleocyemata</taxon>
        <taxon>Brachyura</taxon>
        <taxon>Eubrachyura</taxon>
        <taxon>Portunoidea</taxon>
        <taxon>Portunidae</taxon>
        <taxon>Portuninae</taxon>
        <taxon>Portunus</taxon>
    </lineage>
</organism>
<accession>A0A5B7EK75</accession>
<dbReference type="AlphaFoldDB" id="A0A5B7EK75"/>